<dbReference type="EMBL" id="PKTG01000032">
    <property type="protein sequence ID" value="PLX19399.1"/>
    <property type="molecule type" value="Genomic_DNA"/>
</dbReference>
<keyword evidence="4 7" id="KW-0812">Transmembrane</keyword>
<evidence type="ECO:0000256" key="1">
    <source>
        <dbReference type="ARBA" id="ARBA00004651"/>
    </source>
</evidence>
<feature type="domain" description="ABC3 transporter permease C-terminal" evidence="8">
    <location>
        <begin position="272"/>
        <end position="402"/>
    </location>
</feature>
<evidence type="ECO:0000256" key="4">
    <source>
        <dbReference type="ARBA" id="ARBA00022692"/>
    </source>
</evidence>
<organism evidence="10 11">
    <name type="scientific">Muiribacterium halophilum</name>
    <dbReference type="NCBI Taxonomy" id="2053465"/>
    <lineage>
        <taxon>Bacteria</taxon>
        <taxon>Candidatus Muiribacteriota</taxon>
        <taxon>Candidatus Muiribacteriia</taxon>
        <taxon>Candidatus Muiribacteriales</taxon>
        <taxon>Candidatus Muiribacteriaceae</taxon>
        <taxon>Candidatus Muiribacterium</taxon>
    </lineage>
</organism>
<evidence type="ECO:0000256" key="5">
    <source>
        <dbReference type="ARBA" id="ARBA00022989"/>
    </source>
</evidence>
<comment type="subcellular location">
    <subcellularLocation>
        <location evidence="1">Cell membrane</location>
        <topology evidence="1">Multi-pass membrane protein</topology>
    </subcellularLocation>
</comment>
<dbReference type="Pfam" id="PF12704">
    <property type="entry name" value="MacB_PCD"/>
    <property type="match status" value="1"/>
</dbReference>
<evidence type="ECO:0000259" key="8">
    <source>
        <dbReference type="Pfam" id="PF02687"/>
    </source>
</evidence>
<dbReference type="GO" id="GO:0044874">
    <property type="term" value="P:lipoprotein localization to outer membrane"/>
    <property type="evidence" value="ECO:0007669"/>
    <property type="project" value="TreeGrafter"/>
</dbReference>
<dbReference type="Proteomes" id="UP000234857">
    <property type="component" value="Unassembled WGS sequence"/>
</dbReference>
<sequence>MIVKMAFRNIFRHKIRTTLTMLAVFFGIFITLFGVSINNGMTRYAITQFIKTDIGVFKIYKKGFYKEREDLDPLKYIIKDDQNIKEKVKAIFPDADIETRLAFNGSLTNGDVELPIKIFGIDPENENKIFLRKDSVISGDYLNKGDSETVLIGEKNAELLKLKVGDYITLMTRDANKSMNAYDVMVKGIIKTGNNMVDENQVFINYSFAKDFVSTDFGNEIVASISETSQERIGERIQALQKNLKDAEVVPWYKEIEDFLKTMELDEKSGQIMMAIILLMAGVGITNTLIMAVYERKQEIGILYAMGFDRSRIISLFTLEGGFIGILAALVAGIAGGIMIMYGAKYGLNIPAGQESMKSIPVGSRIYTYLEPMKMFYYLLSGVIVACIASLYPAWFATRLNPVEIMRD</sequence>
<evidence type="ECO:0000313" key="10">
    <source>
        <dbReference type="EMBL" id="PLX19399.1"/>
    </source>
</evidence>
<feature type="transmembrane region" description="Helical" evidence="7">
    <location>
        <begin position="21"/>
        <end position="41"/>
    </location>
</feature>
<gene>
    <name evidence="10" type="ORF">C0601_01885</name>
</gene>
<comment type="similarity">
    <text evidence="2">Belongs to the ABC-4 integral membrane protein family. LolC/E subfamily.</text>
</comment>
<keyword evidence="5 7" id="KW-1133">Transmembrane helix</keyword>
<evidence type="ECO:0008006" key="12">
    <source>
        <dbReference type="Google" id="ProtNLM"/>
    </source>
</evidence>
<reference evidence="10 11" key="1">
    <citation type="submission" date="2017-11" db="EMBL/GenBank/DDBJ databases">
        <title>Genome-resolved metagenomics identifies genetic mobility, metabolic interactions, and unexpected diversity in perchlorate-reducing communities.</title>
        <authorList>
            <person name="Barnum T.P."/>
            <person name="Figueroa I.A."/>
            <person name="Carlstrom C.I."/>
            <person name="Lucas L.N."/>
            <person name="Engelbrektson A.L."/>
            <person name="Coates J.D."/>
        </authorList>
    </citation>
    <scope>NUCLEOTIDE SEQUENCE [LARGE SCALE GENOMIC DNA]</scope>
    <source>
        <strain evidence="10">BM706</strain>
    </source>
</reference>
<protein>
    <recommendedName>
        <fullName evidence="12">ABC transporter permease</fullName>
    </recommendedName>
</protein>
<evidence type="ECO:0000256" key="3">
    <source>
        <dbReference type="ARBA" id="ARBA00022475"/>
    </source>
</evidence>
<proteinExistence type="inferred from homology"/>
<dbReference type="AlphaFoldDB" id="A0A2N5ZL53"/>
<evidence type="ECO:0000256" key="7">
    <source>
        <dbReference type="SAM" id="Phobius"/>
    </source>
</evidence>
<comment type="caution">
    <text evidence="10">The sequence shown here is derived from an EMBL/GenBank/DDBJ whole genome shotgun (WGS) entry which is preliminary data.</text>
</comment>
<feature type="domain" description="MacB-like periplasmic core" evidence="9">
    <location>
        <begin position="17"/>
        <end position="239"/>
    </location>
</feature>
<evidence type="ECO:0000313" key="11">
    <source>
        <dbReference type="Proteomes" id="UP000234857"/>
    </source>
</evidence>
<dbReference type="InterPro" id="IPR003838">
    <property type="entry name" value="ABC3_permease_C"/>
</dbReference>
<evidence type="ECO:0000256" key="6">
    <source>
        <dbReference type="ARBA" id="ARBA00023136"/>
    </source>
</evidence>
<feature type="transmembrane region" description="Helical" evidence="7">
    <location>
        <begin position="375"/>
        <end position="397"/>
    </location>
</feature>
<keyword evidence="6 7" id="KW-0472">Membrane</keyword>
<dbReference type="GO" id="GO:0098797">
    <property type="term" value="C:plasma membrane protein complex"/>
    <property type="evidence" value="ECO:0007669"/>
    <property type="project" value="TreeGrafter"/>
</dbReference>
<dbReference type="InterPro" id="IPR025857">
    <property type="entry name" value="MacB_PCD"/>
</dbReference>
<dbReference type="PANTHER" id="PTHR30489">
    <property type="entry name" value="LIPOPROTEIN-RELEASING SYSTEM TRANSMEMBRANE PROTEIN LOLE"/>
    <property type="match status" value="1"/>
</dbReference>
<dbReference type="PANTHER" id="PTHR30489:SF0">
    <property type="entry name" value="LIPOPROTEIN-RELEASING SYSTEM TRANSMEMBRANE PROTEIN LOLE"/>
    <property type="match status" value="1"/>
</dbReference>
<evidence type="ECO:0000259" key="9">
    <source>
        <dbReference type="Pfam" id="PF12704"/>
    </source>
</evidence>
<name>A0A2N5ZL53_MUIH1</name>
<dbReference type="InterPro" id="IPR051447">
    <property type="entry name" value="Lipoprotein-release_system"/>
</dbReference>
<dbReference type="Pfam" id="PF02687">
    <property type="entry name" value="FtsX"/>
    <property type="match status" value="1"/>
</dbReference>
<accession>A0A2N5ZL53</accession>
<feature type="transmembrane region" description="Helical" evidence="7">
    <location>
        <begin position="272"/>
        <end position="294"/>
    </location>
</feature>
<evidence type="ECO:0000256" key="2">
    <source>
        <dbReference type="ARBA" id="ARBA00005236"/>
    </source>
</evidence>
<keyword evidence="3" id="KW-1003">Cell membrane</keyword>
<feature type="transmembrane region" description="Helical" evidence="7">
    <location>
        <begin position="314"/>
        <end position="342"/>
    </location>
</feature>